<dbReference type="Proteomes" id="UP001165960">
    <property type="component" value="Unassembled WGS sequence"/>
</dbReference>
<keyword evidence="2" id="KW-1185">Reference proteome</keyword>
<proteinExistence type="predicted"/>
<organism evidence="1 2">
    <name type="scientific">Entomophthora muscae</name>
    <dbReference type="NCBI Taxonomy" id="34485"/>
    <lineage>
        <taxon>Eukaryota</taxon>
        <taxon>Fungi</taxon>
        <taxon>Fungi incertae sedis</taxon>
        <taxon>Zoopagomycota</taxon>
        <taxon>Entomophthoromycotina</taxon>
        <taxon>Entomophthoromycetes</taxon>
        <taxon>Entomophthorales</taxon>
        <taxon>Entomophthoraceae</taxon>
        <taxon>Entomophthora</taxon>
    </lineage>
</organism>
<sequence length="187" mass="20590">MEMEIPDNSYDAAYAIEATCHAPNLVGVYKEMLRVVKPGGRVALYEWCMTDKYDASNPTHKRISLGIEEGDGIAKLFTTQEALEAFKEAGFEVEFSNDMAITEGNDTPWYVPLEGRMQDGIMGFFRTKLGKSITGQFVGLLESMGVAPKGTQHMSQVLSVAQDNLVEGAKLGIFTPMFLLVGRKPLI</sequence>
<gene>
    <name evidence="1" type="primary">ERG6_4</name>
    <name evidence="1" type="ORF">DSO57_1017679</name>
</gene>
<evidence type="ECO:0000313" key="2">
    <source>
        <dbReference type="Proteomes" id="UP001165960"/>
    </source>
</evidence>
<keyword evidence="1" id="KW-0808">Transferase</keyword>
<dbReference type="EMBL" id="QTSX02003625">
    <property type="protein sequence ID" value="KAJ9069520.1"/>
    <property type="molecule type" value="Genomic_DNA"/>
</dbReference>
<accession>A0ACC2T4I6</accession>
<keyword evidence="1" id="KW-0489">Methyltransferase</keyword>
<dbReference type="EC" id="2.1.1.41" evidence="1"/>
<comment type="caution">
    <text evidence="1">The sequence shown here is derived from an EMBL/GenBank/DDBJ whole genome shotgun (WGS) entry which is preliminary data.</text>
</comment>
<name>A0ACC2T4I6_9FUNG</name>
<evidence type="ECO:0000313" key="1">
    <source>
        <dbReference type="EMBL" id="KAJ9069520.1"/>
    </source>
</evidence>
<protein>
    <submittedName>
        <fullName evidence="1">Delta(24)-sterol C-methyltransferase</fullName>
        <ecNumber evidence="1">2.1.1.41</ecNumber>
    </submittedName>
</protein>
<reference evidence="1" key="1">
    <citation type="submission" date="2022-04" db="EMBL/GenBank/DDBJ databases">
        <title>Genome of the entomopathogenic fungus Entomophthora muscae.</title>
        <authorList>
            <person name="Elya C."/>
            <person name="Lovett B.R."/>
            <person name="Lee E."/>
            <person name="Macias A.M."/>
            <person name="Hajek A.E."/>
            <person name="De Bivort B.L."/>
            <person name="Kasson M.T."/>
            <person name="De Fine Licht H.H."/>
            <person name="Stajich J.E."/>
        </authorList>
    </citation>
    <scope>NUCLEOTIDE SEQUENCE</scope>
    <source>
        <strain evidence="1">Berkeley</strain>
    </source>
</reference>